<name>A0A1I4E0U1_9EURY</name>
<proteinExistence type="predicted"/>
<evidence type="ECO:0000313" key="3">
    <source>
        <dbReference type="EMBL" id="SFK99392.1"/>
    </source>
</evidence>
<evidence type="ECO:0000256" key="2">
    <source>
        <dbReference type="SAM" id="Phobius"/>
    </source>
</evidence>
<organism evidence="3 4">
    <name type="scientific">Halogranum rubrum</name>
    <dbReference type="NCBI Taxonomy" id="553466"/>
    <lineage>
        <taxon>Archaea</taxon>
        <taxon>Methanobacteriati</taxon>
        <taxon>Methanobacteriota</taxon>
        <taxon>Stenosarchaea group</taxon>
        <taxon>Halobacteria</taxon>
        <taxon>Halobacteriales</taxon>
        <taxon>Haloferacaceae</taxon>
    </lineage>
</organism>
<gene>
    <name evidence="3" type="ORF">SAMN04487950_1809</name>
</gene>
<evidence type="ECO:0008006" key="5">
    <source>
        <dbReference type="Google" id="ProtNLM"/>
    </source>
</evidence>
<dbReference type="STRING" id="553466.SAMN04487950_1809"/>
<feature type="transmembrane region" description="Helical" evidence="2">
    <location>
        <begin position="368"/>
        <end position="389"/>
    </location>
</feature>
<accession>A0A1I4E0U1</accession>
<evidence type="ECO:0000313" key="4">
    <source>
        <dbReference type="Proteomes" id="UP000199607"/>
    </source>
</evidence>
<dbReference type="AlphaFoldDB" id="A0A1I4E0U1"/>
<evidence type="ECO:0000256" key="1">
    <source>
        <dbReference type="SAM" id="MobiDB-lite"/>
    </source>
</evidence>
<keyword evidence="2" id="KW-1133">Transmembrane helix</keyword>
<keyword evidence="2" id="KW-0812">Transmembrane</keyword>
<feature type="region of interest" description="Disordered" evidence="1">
    <location>
        <begin position="336"/>
        <end position="365"/>
    </location>
</feature>
<dbReference type="Proteomes" id="UP000199607">
    <property type="component" value="Unassembled WGS sequence"/>
</dbReference>
<feature type="compositionally biased region" description="Low complexity" evidence="1">
    <location>
        <begin position="346"/>
        <end position="365"/>
    </location>
</feature>
<reference evidence="4" key="1">
    <citation type="submission" date="2016-10" db="EMBL/GenBank/DDBJ databases">
        <authorList>
            <person name="Varghese N."/>
            <person name="Submissions S."/>
        </authorList>
    </citation>
    <scope>NUCLEOTIDE SEQUENCE [LARGE SCALE GENOMIC DNA]</scope>
    <source>
        <strain evidence="4">CGMCC 1.7738</strain>
    </source>
</reference>
<protein>
    <recommendedName>
        <fullName evidence="5">PGF-CTERM protein</fullName>
    </recommendedName>
</protein>
<keyword evidence="2" id="KW-0472">Membrane</keyword>
<dbReference type="RefSeq" id="WP_089868630.1">
    <property type="nucleotide sequence ID" value="NZ_FOTC01000002.1"/>
</dbReference>
<dbReference type="EMBL" id="FOTC01000002">
    <property type="protein sequence ID" value="SFK99392.1"/>
    <property type="molecule type" value="Genomic_DNA"/>
</dbReference>
<keyword evidence="4" id="KW-1185">Reference proteome</keyword>
<sequence>MIPRSLTLLAVFFLVTSTAAPAVVGAQESTTYDGQHVQFSVDDTALIDYRVDGTTFFERIAVQSKQQAEQSGVVSVGADVSSLGSLAGSGLSLGSTTDVETTVRADSGATLDVHDNTHGIVVFQSEQRTQYLQANLSETTEATYQGDATVLVETESGPQASVFVVGEGSVGVNDDGDLTATVGPDGYLVVRTYEDERGTDDRNQEQLIADGVATGEVYLVQRGGETVVDTVAYGRNTTVEVTSQSADALDMTVDRAVESGTVILTSIPQGTLDGAGDGTVNVTVDGEVAGEALTYGELQMAAGGGQTSKYLVQQSSNARATTEVGIALNHFSERQVTIRGDDGDSAESSESTAEASQTSQTSTTTPGFGAGVAVLALLATLAGLVGLAGRVRRRD</sequence>